<evidence type="ECO:0000313" key="2">
    <source>
        <dbReference type="Proteomes" id="UP000460875"/>
    </source>
</evidence>
<protein>
    <submittedName>
        <fullName evidence="1">Pirin family protein</fullName>
    </submittedName>
</protein>
<dbReference type="EMBL" id="WTQT01002116">
    <property type="protein sequence ID" value="MWR43067.1"/>
    <property type="molecule type" value="Genomic_DNA"/>
</dbReference>
<evidence type="ECO:0000313" key="1">
    <source>
        <dbReference type="EMBL" id="MWR43067.1"/>
    </source>
</evidence>
<accession>A0A8T5ZQE9</accession>
<gene>
    <name evidence="1" type="ORF">GP975_34515</name>
</gene>
<name>A0A8T5ZQE9_ECOLX</name>
<sequence length="24" mass="2743">FVMNNKTQIAEAVRDFNSGRFGQI</sequence>
<dbReference type="AlphaFoldDB" id="A0A8T5ZQE9"/>
<organism evidence="1 2">
    <name type="scientific">Escherichia coli</name>
    <dbReference type="NCBI Taxonomy" id="562"/>
    <lineage>
        <taxon>Bacteria</taxon>
        <taxon>Pseudomonadati</taxon>
        <taxon>Pseudomonadota</taxon>
        <taxon>Gammaproteobacteria</taxon>
        <taxon>Enterobacterales</taxon>
        <taxon>Enterobacteriaceae</taxon>
        <taxon>Escherichia</taxon>
    </lineage>
</organism>
<reference evidence="1 2" key="1">
    <citation type="submission" date="2019-12" db="EMBL/GenBank/DDBJ databases">
        <title>Enteriobacteria Tanzani isolates_8377-8380.</title>
        <authorList>
            <person name="Subbiah M."/>
            <person name="Call D."/>
        </authorList>
    </citation>
    <scope>NUCLEOTIDE SEQUENCE [LARGE SCALE GENOMIC DNA]</scope>
    <source>
        <strain evidence="1 2">8379wE2</strain>
    </source>
</reference>
<dbReference type="Proteomes" id="UP000460875">
    <property type="component" value="Unassembled WGS sequence"/>
</dbReference>
<feature type="non-terminal residue" evidence="1">
    <location>
        <position position="1"/>
    </location>
</feature>
<comment type="caution">
    <text evidence="1">The sequence shown here is derived from an EMBL/GenBank/DDBJ whole genome shotgun (WGS) entry which is preliminary data.</text>
</comment>
<proteinExistence type="predicted"/>